<name>A0AAD1WPZ1_PELCU</name>
<reference evidence="1" key="1">
    <citation type="submission" date="2022-03" db="EMBL/GenBank/DDBJ databases">
        <authorList>
            <person name="Alioto T."/>
            <person name="Alioto T."/>
            <person name="Gomez Garrido J."/>
        </authorList>
    </citation>
    <scope>NUCLEOTIDE SEQUENCE</scope>
</reference>
<dbReference type="AlphaFoldDB" id="A0AAD1WPZ1"/>
<keyword evidence="2" id="KW-1185">Reference proteome</keyword>
<evidence type="ECO:0000313" key="1">
    <source>
        <dbReference type="EMBL" id="CAH2316587.1"/>
    </source>
</evidence>
<dbReference type="EMBL" id="OW240920">
    <property type="protein sequence ID" value="CAH2316587.1"/>
    <property type="molecule type" value="Genomic_DNA"/>
</dbReference>
<proteinExistence type="predicted"/>
<gene>
    <name evidence="1" type="ORF">PECUL_23A016890</name>
</gene>
<evidence type="ECO:0000313" key="2">
    <source>
        <dbReference type="Proteomes" id="UP001295444"/>
    </source>
</evidence>
<accession>A0AAD1WPZ1</accession>
<dbReference type="Proteomes" id="UP001295444">
    <property type="component" value="Chromosome 09"/>
</dbReference>
<sequence length="190" mass="20064">MMVHAEAGHSKSPLSSLTGCWKKWEERGGGGGNLNRVKRVLSSWIHVSTGHHEMGSLAALLAVIGALSVSGVSGQCPNSKGSLLNLPSVPCYPGSGNETCTVRDVNAVYVCVCLRSVFDAEVIAAINGTECSILAFDGTPENGSVLIAFVPYEHRNSCIIITRPPGMERLSVQHDNNGEKQAANCTDTGR</sequence>
<organism evidence="1 2">
    <name type="scientific">Pelobates cultripes</name>
    <name type="common">Western spadefoot toad</name>
    <dbReference type="NCBI Taxonomy" id="61616"/>
    <lineage>
        <taxon>Eukaryota</taxon>
        <taxon>Metazoa</taxon>
        <taxon>Chordata</taxon>
        <taxon>Craniata</taxon>
        <taxon>Vertebrata</taxon>
        <taxon>Euteleostomi</taxon>
        <taxon>Amphibia</taxon>
        <taxon>Batrachia</taxon>
        <taxon>Anura</taxon>
        <taxon>Pelobatoidea</taxon>
        <taxon>Pelobatidae</taxon>
        <taxon>Pelobates</taxon>
    </lineage>
</organism>
<protein>
    <submittedName>
        <fullName evidence="1">Uncharacterized protein</fullName>
    </submittedName>
</protein>